<organism evidence="2 3">
    <name type="scientific">Kocuria tytonis</name>
    <dbReference type="NCBI Taxonomy" id="2054280"/>
    <lineage>
        <taxon>Bacteria</taxon>
        <taxon>Bacillati</taxon>
        <taxon>Actinomycetota</taxon>
        <taxon>Actinomycetes</taxon>
        <taxon>Micrococcales</taxon>
        <taxon>Micrococcaceae</taxon>
        <taxon>Kocuria</taxon>
    </lineage>
</organism>
<feature type="compositionally biased region" description="Polar residues" evidence="1">
    <location>
        <begin position="207"/>
        <end position="225"/>
    </location>
</feature>
<dbReference type="EMBL" id="PNJG02000002">
    <property type="protein sequence ID" value="RKQ35175.1"/>
    <property type="molecule type" value="Genomic_DNA"/>
</dbReference>
<evidence type="ECO:0000256" key="1">
    <source>
        <dbReference type="SAM" id="MobiDB-lite"/>
    </source>
</evidence>
<dbReference type="AlphaFoldDB" id="A0A495A6K4"/>
<name>A0A495A6K4_9MICC</name>
<protein>
    <recommendedName>
        <fullName evidence="4">DUF3618 domain-containing protein</fullName>
    </recommendedName>
</protein>
<keyword evidence="3" id="KW-1185">Reference proteome</keyword>
<feature type="region of interest" description="Disordered" evidence="1">
    <location>
        <begin position="201"/>
        <end position="304"/>
    </location>
</feature>
<feature type="compositionally biased region" description="Basic and acidic residues" evidence="1">
    <location>
        <begin position="231"/>
        <end position="246"/>
    </location>
</feature>
<accession>A0A495A6K4</accession>
<dbReference type="RefSeq" id="WP_110919189.1">
    <property type="nucleotide sequence ID" value="NZ_PNJG02000002.1"/>
</dbReference>
<sequence>MSLFKSNAQKQAKAANKAAESKVVNAGDWLSAEIGELGEKLQQGVQAGASALASGVEATGPYVQDGLGKAQGLGDDVKQRGEKAKAAGAAAAAPLAAKAAKKTATGRAAAQEKYSGAVAALAGKVADTDTSDQFDALVAKLTGDKKTVKRIQKAARNSARDYAKQQKKAQGGHKGLLVLGLLAAGGVAGVAAWRASRPVQDPWKTPATASPRVSASPVNTNSTVAAGTGVKVDDVKDPTSSAHKEGTASQAAHRATDSVKSVAEDAKQTVNEVKEQIKGSKTEDDSKLGSADNNSKHNPGGPKH</sequence>
<feature type="compositionally biased region" description="Basic and acidic residues" evidence="1">
    <location>
        <begin position="254"/>
        <end position="287"/>
    </location>
</feature>
<feature type="region of interest" description="Disordered" evidence="1">
    <location>
        <begin position="1"/>
        <end position="22"/>
    </location>
</feature>
<evidence type="ECO:0000313" key="3">
    <source>
        <dbReference type="Proteomes" id="UP000249516"/>
    </source>
</evidence>
<reference evidence="2 3" key="1">
    <citation type="submission" date="2018-10" db="EMBL/GenBank/DDBJ databases">
        <title>Kocuria tytouropygialis sp. nov., isolated from the uropygial gland of an American barn owl (Tyto furcata).</title>
        <authorList>
            <person name="Braun M.S."/>
            <person name="Wang E."/>
            <person name="Zimmermann S."/>
            <person name="Wagner H."/>
            <person name="Wink M."/>
        </authorList>
    </citation>
    <scope>NUCLEOTIDE SEQUENCE [LARGE SCALE GENOMIC DNA]</scope>
    <source>
        <strain evidence="2 3">442</strain>
    </source>
</reference>
<comment type="caution">
    <text evidence="2">The sequence shown here is derived from an EMBL/GenBank/DDBJ whole genome shotgun (WGS) entry which is preliminary data.</text>
</comment>
<proteinExistence type="predicted"/>
<gene>
    <name evidence="2" type="ORF">C1C97_007960</name>
</gene>
<evidence type="ECO:0000313" key="2">
    <source>
        <dbReference type="EMBL" id="RKQ35175.1"/>
    </source>
</evidence>
<evidence type="ECO:0008006" key="4">
    <source>
        <dbReference type="Google" id="ProtNLM"/>
    </source>
</evidence>
<dbReference type="Proteomes" id="UP000249516">
    <property type="component" value="Unassembled WGS sequence"/>
</dbReference>
<dbReference type="OrthoDB" id="4966877at2"/>